<comment type="subcellular location">
    <subcellularLocation>
        <location evidence="1">Cell outer membrane</location>
        <topology evidence="1">Multi-pass membrane protein</topology>
    </subcellularLocation>
</comment>
<gene>
    <name evidence="7" type="ORF">MNBD_NITROSPINAE04-512</name>
</gene>
<keyword evidence="6" id="KW-0998">Cell outer membrane</keyword>
<dbReference type="Pfam" id="PF03349">
    <property type="entry name" value="Toluene_X"/>
    <property type="match status" value="1"/>
</dbReference>
<evidence type="ECO:0008006" key="8">
    <source>
        <dbReference type="Google" id="ProtNLM"/>
    </source>
</evidence>
<evidence type="ECO:0000313" key="7">
    <source>
        <dbReference type="EMBL" id="VAX20747.1"/>
    </source>
</evidence>
<keyword evidence="3" id="KW-0812">Transmembrane</keyword>
<protein>
    <recommendedName>
        <fullName evidence="8">Aromatic hydrocarbon degradation protein</fullName>
    </recommendedName>
</protein>
<name>A0A3B1CVN9_9ZZZZ</name>
<dbReference type="InterPro" id="IPR005017">
    <property type="entry name" value="OMPP1/FadL/TodX"/>
</dbReference>
<dbReference type="PANTHER" id="PTHR35093:SF8">
    <property type="entry name" value="OUTER MEMBRANE PROTEIN NMB0088-RELATED"/>
    <property type="match status" value="1"/>
</dbReference>
<evidence type="ECO:0000256" key="4">
    <source>
        <dbReference type="ARBA" id="ARBA00022729"/>
    </source>
</evidence>
<proteinExistence type="predicted"/>
<dbReference type="GO" id="GO:0009279">
    <property type="term" value="C:cell outer membrane"/>
    <property type="evidence" value="ECO:0007669"/>
    <property type="project" value="UniProtKB-SubCell"/>
</dbReference>
<dbReference type="EMBL" id="UOGA01000185">
    <property type="protein sequence ID" value="VAX20747.1"/>
    <property type="molecule type" value="Genomic_DNA"/>
</dbReference>
<dbReference type="Gene3D" id="2.40.160.60">
    <property type="entry name" value="Outer membrane protein transport protein (OMPP1/FadL/TodX)"/>
    <property type="match status" value="1"/>
</dbReference>
<evidence type="ECO:0000256" key="3">
    <source>
        <dbReference type="ARBA" id="ARBA00022692"/>
    </source>
</evidence>
<sequence length="351" mass="36618">STGGGDTYGGSDLYLLPSIGVSAPISDDGSLYAGFAIAVVAGMGADFGPVDAGPLFGPGMGNLTSRQFSQMQFWKMAPTIAKKVNDKLSLALSVNVDYQQVQLQSTYSSAAGGGGLNAATAEGAMGYGFTVGALYDVNEMISIGATYISNQSMADMKYRLGAGAYTNIDPATGNGLRSKDGIYKMGLDFPQQYAIGIAVKPTSSLTITADYKWINFSSAYDKVKMKGKFDVFSGGAPTGATVDSATLNFGWQDVSVIAIGAQYKFGDVGWLRAGYNRGSSAVPDDKAFANTALPAVAQDHYSVGGTLNIGQNWQGHLSYVALAKNEVTDSTTGTKISLGGSSLQFGFSRRF</sequence>
<accession>A0A3B1CVN9</accession>
<feature type="non-terminal residue" evidence="7">
    <location>
        <position position="1"/>
    </location>
</feature>
<keyword evidence="5" id="KW-0472">Membrane</keyword>
<keyword evidence="4" id="KW-0732">Signal</keyword>
<dbReference type="AlphaFoldDB" id="A0A3B1CVN9"/>
<dbReference type="SUPFAM" id="SSF56935">
    <property type="entry name" value="Porins"/>
    <property type="match status" value="1"/>
</dbReference>
<keyword evidence="2" id="KW-1134">Transmembrane beta strand</keyword>
<reference evidence="7" key="1">
    <citation type="submission" date="2018-06" db="EMBL/GenBank/DDBJ databases">
        <authorList>
            <person name="Zhirakovskaya E."/>
        </authorList>
    </citation>
    <scope>NUCLEOTIDE SEQUENCE</scope>
</reference>
<organism evidence="7">
    <name type="scientific">hydrothermal vent metagenome</name>
    <dbReference type="NCBI Taxonomy" id="652676"/>
    <lineage>
        <taxon>unclassified sequences</taxon>
        <taxon>metagenomes</taxon>
        <taxon>ecological metagenomes</taxon>
    </lineage>
</organism>
<evidence type="ECO:0000256" key="6">
    <source>
        <dbReference type="ARBA" id="ARBA00023237"/>
    </source>
</evidence>
<dbReference type="GO" id="GO:0015483">
    <property type="term" value="F:long-chain fatty acid transporting porin activity"/>
    <property type="evidence" value="ECO:0007669"/>
    <property type="project" value="TreeGrafter"/>
</dbReference>
<evidence type="ECO:0000256" key="1">
    <source>
        <dbReference type="ARBA" id="ARBA00004571"/>
    </source>
</evidence>
<dbReference type="PANTHER" id="PTHR35093">
    <property type="entry name" value="OUTER MEMBRANE PROTEIN NMB0088-RELATED"/>
    <property type="match status" value="1"/>
</dbReference>
<evidence type="ECO:0000256" key="5">
    <source>
        <dbReference type="ARBA" id="ARBA00023136"/>
    </source>
</evidence>
<evidence type="ECO:0000256" key="2">
    <source>
        <dbReference type="ARBA" id="ARBA00022452"/>
    </source>
</evidence>